<dbReference type="AlphaFoldDB" id="A0A6A0HFK9"/>
<dbReference type="SMART" id="SM00449">
    <property type="entry name" value="SPRY"/>
    <property type="match status" value="1"/>
</dbReference>
<dbReference type="InterPro" id="IPR015925">
    <property type="entry name" value="Ryanodine_IP3_receptor"/>
</dbReference>
<dbReference type="Pfam" id="PF00622">
    <property type="entry name" value="SPRY"/>
    <property type="match status" value="1"/>
</dbReference>
<dbReference type="Pfam" id="PF21119">
    <property type="entry name" value="RYDR_Jsol"/>
    <property type="match status" value="1"/>
</dbReference>
<gene>
    <name evidence="2" type="ORF">HAZT_HAZT004821</name>
</gene>
<reference evidence="2" key="3">
    <citation type="submission" date="2019-06" db="EMBL/GenBank/DDBJ databases">
        <authorList>
            <person name="Poynton C."/>
            <person name="Hasenbein S."/>
            <person name="Benoit J.B."/>
            <person name="Sepulveda M.S."/>
            <person name="Poelchau M.F."/>
            <person name="Murali S.C."/>
            <person name="Chen S."/>
            <person name="Glastad K.M."/>
            <person name="Werren J.H."/>
            <person name="Vineis J.H."/>
            <person name="Bowen J.L."/>
            <person name="Friedrich M."/>
            <person name="Jones J."/>
            <person name="Robertson H.M."/>
            <person name="Feyereisen R."/>
            <person name="Mechler-Hickson A."/>
            <person name="Mathers N."/>
            <person name="Lee C.E."/>
            <person name="Colbourne J.K."/>
            <person name="Biales A."/>
            <person name="Johnston J.S."/>
            <person name="Wellborn G.A."/>
            <person name="Rosendale A.J."/>
            <person name="Cridge A.G."/>
            <person name="Munoz-Torres M.C."/>
            <person name="Bain P.A."/>
            <person name="Manny A.R."/>
            <person name="Major K.M."/>
            <person name="Lambert F.N."/>
            <person name="Vulpe C.D."/>
            <person name="Tuck P."/>
            <person name="Blalock B.J."/>
            <person name="Lin Y.-Y."/>
            <person name="Smith M.E."/>
            <person name="Ochoa-Acuna H."/>
            <person name="Chen M.-J.M."/>
            <person name="Childers C.P."/>
            <person name="Qu J."/>
            <person name="Dugan S."/>
            <person name="Lee S.L."/>
            <person name="Chao H."/>
            <person name="Dinh H."/>
            <person name="Han Y."/>
            <person name="Doddapaneni H."/>
            <person name="Worley K.C."/>
            <person name="Muzny D.M."/>
            <person name="Gibbs R.A."/>
            <person name="Richards S."/>
        </authorList>
    </citation>
    <scope>NUCLEOTIDE SEQUENCE</scope>
    <source>
        <strain evidence="2">HAZT.00-mixed</strain>
        <tissue evidence="2">Whole organism</tissue>
    </source>
</reference>
<sequence length="356" mass="40403">MFDAECLKLINEYFYGVRIFPGQDPAHVYIGWVTTQYHIHDTAFDQSKVRSVIVQEYTEDGDVKSAIERHSCYMFRADELFSEVTSDASGKGSSQGMFIGCFIDTSTGFISLQCEGKATRHKYRMEPGIKLFPAVFVEPTSKEVLQIELGRTQTTLPLSAAVLQNSEKHVVPQMPPRLRLQVLQPYQWCRVPNTSLRIHALKLSDIRGWSMLAEDSVPMLALNIPEEDRSIDILELIENEKLLNFHSYTLALYCAMCFQSNYRAAHTLCHHVGQNQLLYAIQCPYMSGPLRMGFYNLLIALHLESFASTMEVTQNEFIVPLSNDLKDLYADPAMGNSMSATRTESVRPIMVMCDIQ</sequence>
<dbReference type="GO" id="GO:0030018">
    <property type="term" value="C:Z disc"/>
    <property type="evidence" value="ECO:0007669"/>
    <property type="project" value="TreeGrafter"/>
</dbReference>
<dbReference type="CDD" id="cd12879">
    <property type="entry name" value="SPRY3_RyR"/>
    <property type="match status" value="1"/>
</dbReference>
<dbReference type="PANTHER" id="PTHR46399">
    <property type="entry name" value="B30.2/SPRY DOMAIN-CONTAINING PROTEIN"/>
    <property type="match status" value="1"/>
</dbReference>
<dbReference type="GO" id="GO:0042383">
    <property type="term" value="C:sarcolemma"/>
    <property type="evidence" value="ECO:0007669"/>
    <property type="project" value="TreeGrafter"/>
</dbReference>
<accession>A0A6A0HFK9</accession>
<dbReference type="PANTHER" id="PTHR46399:SF8">
    <property type="entry name" value="B30.2_SPRY DOMAIN-CONTAINING PROTEIN"/>
    <property type="match status" value="1"/>
</dbReference>
<dbReference type="InterPro" id="IPR035762">
    <property type="entry name" value="SPRY3_RyR"/>
</dbReference>
<name>A0A6A0HFK9_HYAAZ</name>
<protein>
    <recommendedName>
        <fullName evidence="1">B30.2/SPRY domain-containing protein</fullName>
    </recommendedName>
</protein>
<dbReference type="GO" id="GO:0006941">
    <property type="term" value="P:striated muscle contraction"/>
    <property type="evidence" value="ECO:0007669"/>
    <property type="project" value="TreeGrafter"/>
</dbReference>
<dbReference type="InterPro" id="IPR001870">
    <property type="entry name" value="B30.2/SPRY"/>
</dbReference>
<dbReference type="GO" id="GO:0034704">
    <property type="term" value="C:calcium channel complex"/>
    <property type="evidence" value="ECO:0007669"/>
    <property type="project" value="TreeGrafter"/>
</dbReference>
<dbReference type="FunFam" id="2.60.120.920:FF:000069">
    <property type="entry name" value="Ryanodine receptor 44F"/>
    <property type="match status" value="1"/>
</dbReference>
<organism evidence="2">
    <name type="scientific">Hyalella azteca</name>
    <name type="common">Amphipod</name>
    <dbReference type="NCBI Taxonomy" id="294128"/>
    <lineage>
        <taxon>Eukaryota</taxon>
        <taxon>Metazoa</taxon>
        <taxon>Ecdysozoa</taxon>
        <taxon>Arthropoda</taxon>
        <taxon>Crustacea</taxon>
        <taxon>Multicrustacea</taxon>
        <taxon>Malacostraca</taxon>
        <taxon>Eumalacostraca</taxon>
        <taxon>Peracarida</taxon>
        <taxon>Amphipoda</taxon>
        <taxon>Senticaudata</taxon>
        <taxon>Talitrida</taxon>
        <taxon>Talitroidea</taxon>
        <taxon>Hyalellidae</taxon>
        <taxon>Hyalella</taxon>
    </lineage>
</organism>
<dbReference type="GO" id="GO:0033017">
    <property type="term" value="C:sarcoplasmic reticulum membrane"/>
    <property type="evidence" value="ECO:0007669"/>
    <property type="project" value="TreeGrafter"/>
</dbReference>
<reference evidence="2" key="2">
    <citation type="journal article" date="2018" name="Environ. Sci. Technol.">
        <title>The Toxicogenome of Hyalella azteca: A Model for Sediment Ecotoxicology and Evolutionary Toxicology.</title>
        <authorList>
            <person name="Poynton H.C."/>
            <person name="Hasenbein S."/>
            <person name="Benoit J.B."/>
            <person name="Sepulveda M.S."/>
            <person name="Poelchau M.F."/>
            <person name="Hughes D.S.T."/>
            <person name="Murali S.C."/>
            <person name="Chen S."/>
            <person name="Glastad K.M."/>
            <person name="Goodisman M.A.D."/>
            <person name="Werren J.H."/>
            <person name="Vineis J.H."/>
            <person name="Bowen J.L."/>
            <person name="Friedrich M."/>
            <person name="Jones J."/>
            <person name="Robertson H.M."/>
            <person name="Feyereisen R."/>
            <person name="Mechler-Hickson A."/>
            <person name="Mathers N."/>
            <person name="Lee C.E."/>
            <person name="Colbourne J.K."/>
            <person name="Biales A."/>
            <person name="Johnston J.S."/>
            <person name="Wellborn G.A."/>
            <person name="Rosendale A.J."/>
            <person name="Cridge A.G."/>
            <person name="Munoz-Torres M.C."/>
            <person name="Bain P.A."/>
            <person name="Manny A.R."/>
            <person name="Major K.M."/>
            <person name="Lambert F.N."/>
            <person name="Vulpe C.D."/>
            <person name="Tuck P."/>
            <person name="Blalock B.J."/>
            <person name="Lin Y.Y."/>
            <person name="Smith M.E."/>
            <person name="Ochoa-Acuna H."/>
            <person name="Chen M.M."/>
            <person name="Childers C.P."/>
            <person name="Qu J."/>
            <person name="Dugan S."/>
            <person name="Lee S.L."/>
            <person name="Chao H."/>
            <person name="Dinh H."/>
            <person name="Han Y."/>
            <person name="Doddapaneni H."/>
            <person name="Worley K.C."/>
            <person name="Muzny D.M."/>
            <person name="Gibbs R.A."/>
            <person name="Richards S."/>
        </authorList>
    </citation>
    <scope>NUCLEOTIDE SEQUENCE</scope>
    <source>
        <strain evidence="2">HAZT.00-mixed</strain>
        <tissue evidence="2">Whole organism</tissue>
    </source>
</reference>
<evidence type="ECO:0000313" key="2">
    <source>
        <dbReference type="EMBL" id="KAA0203307.1"/>
    </source>
</evidence>
<dbReference type="PROSITE" id="PS50188">
    <property type="entry name" value="B302_SPRY"/>
    <property type="match status" value="1"/>
</dbReference>
<dbReference type="Proteomes" id="UP000711488">
    <property type="component" value="Unassembled WGS sequence"/>
</dbReference>
<proteinExistence type="predicted"/>
<comment type="caution">
    <text evidence="2">The sequence shown here is derived from an EMBL/GenBank/DDBJ whole genome shotgun (WGS) entry which is preliminary data.</text>
</comment>
<evidence type="ECO:0000259" key="1">
    <source>
        <dbReference type="PROSITE" id="PS50188"/>
    </source>
</evidence>
<dbReference type="InterPro" id="IPR003877">
    <property type="entry name" value="SPRY_dom"/>
</dbReference>
<reference evidence="2" key="1">
    <citation type="submission" date="2014-08" db="EMBL/GenBank/DDBJ databases">
        <authorList>
            <person name="Murali S."/>
            <person name="Richards S."/>
            <person name="Bandaranaike D."/>
            <person name="Bellair M."/>
            <person name="Blankenburg K."/>
            <person name="Chao H."/>
            <person name="Dinh H."/>
            <person name="Doddapaneni H."/>
            <person name="Dugan-Rocha S."/>
            <person name="Elkadiri S."/>
            <person name="Gnanaolivu R."/>
            <person name="Hughes D."/>
            <person name="Lee S."/>
            <person name="Li M."/>
            <person name="Ming W."/>
            <person name="Munidasa M."/>
            <person name="Muniz J."/>
            <person name="Nguyen L."/>
            <person name="Osuji N."/>
            <person name="Pu L.-L."/>
            <person name="Puazo M."/>
            <person name="Skinner E."/>
            <person name="Qu C."/>
            <person name="Quiroz J."/>
            <person name="Raj R."/>
            <person name="Weissenberger G."/>
            <person name="Xin Y."/>
            <person name="Zou X."/>
            <person name="Han Y."/>
            <person name="Worley K."/>
            <person name="Muzny D."/>
            <person name="Gibbs R."/>
        </authorList>
    </citation>
    <scope>NUCLEOTIDE SEQUENCE</scope>
    <source>
        <strain evidence="2">HAZT.00-mixed</strain>
        <tissue evidence="2">Whole organism</tissue>
    </source>
</reference>
<dbReference type="GO" id="GO:0005219">
    <property type="term" value="F:ryanodine-sensitive calcium-release channel activity"/>
    <property type="evidence" value="ECO:0007669"/>
    <property type="project" value="TreeGrafter"/>
</dbReference>
<dbReference type="EMBL" id="JQDR03001933">
    <property type="protein sequence ID" value="KAA0203307.1"/>
    <property type="molecule type" value="Genomic_DNA"/>
</dbReference>
<dbReference type="GO" id="GO:0014808">
    <property type="term" value="P:release of sequestered calcium ion into cytosol by sarcoplasmic reticulum"/>
    <property type="evidence" value="ECO:0007669"/>
    <property type="project" value="TreeGrafter"/>
</dbReference>
<dbReference type="InterPro" id="IPR043136">
    <property type="entry name" value="B30.2/SPRY_sf"/>
</dbReference>
<dbReference type="GO" id="GO:0005790">
    <property type="term" value="C:smooth endoplasmic reticulum"/>
    <property type="evidence" value="ECO:0007669"/>
    <property type="project" value="TreeGrafter"/>
</dbReference>
<dbReference type="Gene3D" id="2.60.120.920">
    <property type="match status" value="1"/>
</dbReference>
<feature type="domain" description="B30.2/SPRY" evidence="1">
    <location>
        <begin position="1"/>
        <end position="154"/>
    </location>
</feature>
<dbReference type="InterPro" id="IPR048581">
    <property type="entry name" value="RYDR_Jsol"/>
</dbReference>